<sequence>MIKPAVGSFTIFSIVSHWNDFFWPLIVINSQKMFTPPAGIVFFADAEGASDWGAVMAAALLTVAPLIVLFLANRKQFIASLTSTGLKG</sequence>
<evidence type="ECO:0000256" key="6">
    <source>
        <dbReference type="ARBA" id="ARBA00023136"/>
    </source>
</evidence>
<evidence type="ECO:0000256" key="3">
    <source>
        <dbReference type="ARBA" id="ARBA00022475"/>
    </source>
</evidence>
<keyword evidence="2" id="KW-0813">Transport</keyword>
<accession>A0A645BZZ5</accession>
<evidence type="ECO:0000256" key="1">
    <source>
        <dbReference type="ARBA" id="ARBA00004651"/>
    </source>
</evidence>
<dbReference type="InterPro" id="IPR035906">
    <property type="entry name" value="MetI-like_sf"/>
</dbReference>
<dbReference type="EMBL" id="VSSQ01023929">
    <property type="protein sequence ID" value="MPM71146.1"/>
    <property type="molecule type" value="Genomic_DNA"/>
</dbReference>
<dbReference type="PANTHER" id="PTHR43744:SF3">
    <property type="entry name" value="LACTOSE TRANSPORT SYSTEM PERMEASE PROTEIN LACG"/>
    <property type="match status" value="1"/>
</dbReference>
<comment type="caution">
    <text evidence="8">The sequence shown here is derived from an EMBL/GenBank/DDBJ whole genome shotgun (WGS) entry which is preliminary data.</text>
</comment>
<name>A0A645BZZ5_9ZZZZ</name>
<dbReference type="SUPFAM" id="SSF161098">
    <property type="entry name" value="MetI-like"/>
    <property type="match status" value="1"/>
</dbReference>
<dbReference type="PANTHER" id="PTHR43744">
    <property type="entry name" value="ABC TRANSPORTER PERMEASE PROTEIN MG189-RELATED-RELATED"/>
    <property type="match status" value="1"/>
</dbReference>
<comment type="subcellular location">
    <subcellularLocation>
        <location evidence="1">Cell membrane</location>
        <topology evidence="1">Multi-pass membrane protein</topology>
    </subcellularLocation>
</comment>
<evidence type="ECO:0000256" key="7">
    <source>
        <dbReference type="SAM" id="Phobius"/>
    </source>
</evidence>
<evidence type="ECO:0000313" key="8">
    <source>
        <dbReference type="EMBL" id="MPM71146.1"/>
    </source>
</evidence>
<proteinExistence type="predicted"/>
<keyword evidence="5 7" id="KW-1133">Transmembrane helix</keyword>
<gene>
    <name evidence="8" type="primary">araQ_80</name>
    <name evidence="8" type="ORF">SDC9_118109</name>
</gene>
<keyword evidence="4 7" id="KW-0812">Transmembrane</keyword>
<dbReference type="GO" id="GO:0005886">
    <property type="term" value="C:plasma membrane"/>
    <property type="evidence" value="ECO:0007669"/>
    <property type="project" value="UniProtKB-SubCell"/>
</dbReference>
<evidence type="ECO:0000256" key="4">
    <source>
        <dbReference type="ARBA" id="ARBA00022692"/>
    </source>
</evidence>
<protein>
    <submittedName>
        <fullName evidence="8">L-arabinose transport system permease protein AraQ</fullName>
    </submittedName>
</protein>
<evidence type="ECO:0000256" key="2">
    <source>
        <dbReference type="ARBA" id="ARBA00022448"/>
    </source>
</evidence>
<dbReference type="AlphaFoldDB" id="A0A645BZZ5"/>
<dbReference type="Gene3D" id="1.10.3720.10">
    <property type="entry name" value="MetI-like"/>
    <property type="match status" value="1"/>
</dbReference>
<keyword evidence="6 7" id="KW-0472">Membrane</keyword>
<reference evidence="8" key="1">
    <citation type="submission" date="2019-08" db="EMBL/GenBank/DDBJ databases">
        <authorList>
            <person name="Kucharzyk K."/>
            <person name="Murdoch R.W."/>
            <person name="Higgins S."/>
            <person name="Loffler F."/>
        </authorList>
    </citation>
    <scope>NUCLEOTIDE SEQUENCE</scope>
</reference>
<evidence type="ECO:0000256" key="5">
    <source>
        <dbReference type="ARBA" id="ARBA00022989"/>
    </source>
</evidence>
<organism evidence="8">
    <name type="scientific">bioreactor metagenome</name>
    <dbReference type="NCBI Taxonomy" id="1076179"/>
    <lineage>
        <taxon>unclassified sequences</taxon>
        <taxon>metagenomes</taxon>
        <taxon>ecological metagenomes</taxon>
    </lineage>
</organism>
<keyword evidence="3" id="KW-1003">Cell membrane</keyword>
<feature type="transmembrane region" description="Helical" evidence="7">
    <location>
        <begin position="52"/>
        <end position="72"/>
    </location>
</feature>